<dbReference type="PANTHER" id="PTHR31793">
    <property type="entry name" value="4-HYDROXYBENZOYL-COA THIOESTERASE FAMILY MEMBER"/>
    <property type="match status" value="1"/>
</dbReference>
<dbReference type="AlphaFoldDB" id="A0A937A9G5"/>
<accession>A0A937A9G5</accession>
<evidence type="ECO:0000313" key="3">
    <source>
        <dbReference type="EMBL" id="MBL0764715.1"/>
    </source>
</evidence>
<evidence type="ECO:0000256" key="2">
    <source>
        <dbReference type="ARBA" id="ARBA00022801"/>
    </source>
</evidence>
<evidence type="ECO:0000313" key="4">
    <source>
        <dbReference type="Proteomes" id="UP000642920"/>
    </source>
</evidence>
<dbReference type="Gene3D" id="3.10.129.10">
    <property type="entry name" value="Hotdog Thioesterase"/>
    <property type="match status" value="1"/>
</dbReference>
<dbReference type="GO" id="GO:0047617">
    <property type="term" value="F:fatty acyl-CoA hydrolase activity"/>
    <property type="evidence" value="ECO:0007669"/>
    <property type="project" value="TreeGrafter"/>
</dbReference>
<dbReference type="Proteomes" id="UP000642920">
    <property type="component" value="Unassembled WGS sequence"/>
</dbReference>
<keyword evidence="4" id="KW-1185">Reference proteome</keyword>
<protein>
    <submittedName>
        <fullName evidence="3">Thioesterase family protein</fullName>
    </submittedName>
</protein>
<keyword evidence="2" id="KW-0378">Hydrolase</keyword>
<proteinExistence type="inferred from homology"/>
<dbReference type="InterPro" id="IPR050563">
    <property type="entry name" value="4-hydroxybenzoyl-CoA_TE"/>
</dbReference>
<dbReference type="InterPro" id="IPR029069">
    <property type="entry name" value="HotDog_dom_sf"/>
</dbReference>
<comment type="similarity">
    <text evidence="1">Belongs to the 4-hydroxybenzoyl-CoA thioesterase family.</text>
</comment>
<evidence type="ECO:0000256" key="1">
    <source>
        <dbReference type="ARBA" id="ARBA00005953"/>
    </source>
</evidence>
<name>A0A937A9G5_9BACT</name>
<gene>
    <name evidence="3" type="ORF">JKP34_05600</name>
</gene>
<organism evidence="3 4">
    <name type="scientific">Marivirga atlantica</name>
    <dbReference type="NCBI Taxonomy" id="1548457"/>
    <lineage>
        <taxon>Bacteria</taxon>
        <taxon>Pseudomonadati</taxon>
        <taxon>Bacteroidota</taxon>
        <taxon>Cytophagia</taxon>
        <taxon>Cytophagales</taxon>
        <taxon>Marivirgaceae</taxon>
        <taxon>Marivirga</taxon>
    </lineage>
</organism>
<sequence>MARVKIQEPLKYLFTAQIHTRITDLNYGGHVGNDRIFAFMHDARVQFFKYLGFKDEISFDGLGIIQTDAAISYKAEIFEHEVVEIAVGVLEPNKYGCDLVYRFTKKDQKLAALGKTGIVFFDYKARKIAEMPAVFKDKVFPKS</sequence>
<reference evidence="3" key="1">
    <citation type="submission" date="2021-01" db="EMBL/GenBank/DDBJ databases">
        <title>Marivirga sp. nov., isolated from intertidal surface sediments.</title>
        <authorList>
            <person name="Zhang M."/>
        </authorList>
    </citation>
    <scope>NUCLEOTIDE SEQUENCE</scope>
    <source>
        <strain evidence="3">SM1354</strain>
    </source>
</reference>
<comment type="caution">
    <text evidence="3">The sequence shown here is derived from an EMBL/GenBank/DDBJ whole genome shotgun (WGS) entry which is preliminary data.</text>
</comment>
<dbReference type="PANTHER" id="PTHR31793:SF27">
    <property type="entry name" value="NOVEL THIOESTERASE SUPERFAMILY DOMAIN AND SAPOSIN A-TYPE DOMAIN CONTAINING PROTEIN (0610012H03RIK)"/>
    <property type="match status" value="1"/>
</dbReference>
<dbReference type="CDD" id="cd00586">
    <property type="entry name" value="4HBT"/>
    <property type="match status" value="1"/>
</dbReference>
<dbReference type="EMBL" id="JAERQG010000001">
    <property type="protein sequence ID" value="MBL0764715.1"/>
    <property type="molecule type" value="Genomic_DNA"/>
</dbReference>
<dbReference type="SUPFAM" id="SSF54637">
    <property type="entry name" value="Thioesterase/thiol ester dehydrase-isomerase"/>
    <property type="match status" value="1"/>
</dbReference>
<dbReference type="Pfam" id="PF13279">
    <property type="entry name" value="4HBT_2"/>
    <property type="match status" value="1"/>
</dbReference>
<dbReference type="RefSeq" id="WP_201918544.1">
    <property type="nucleotide sequence ID" value="NZ_JAERQG010000001.1"/>
</dbReference>